<feature type="transmembrane region" description="Helical" evidence="1">
    <location>
        <begin position="49"/>
        <end position="70"/>
    </location>
</feature>
<dbReference type="KEGG" id="nmus:H7A79_0219"/>
<proteinExistence type="predicted"/>
<dbReference type="KEGG" id="nmus:H7A79_2685"/>
<dbReference type="EMBL" id="CP060414">
    <property type="protein sequence ID" value="QNT59775.1"/>
    <property type="molecule type" value="Genomic_DNA"/>
</dbReference>
<name>A0A7H1MDR0_9NEIS</name>
<organism evidence="4 5">
    <name type="scientific">Neisseria musculi</name>
    <dbReference type="NCBI Taxonomy" id="1815583"/>
    <lineage>
        <taxon>Bacteria</taxon>
        <taxon>Pseudomonadati</taxon>
        <taxon>Pseudomonadota</taxon>
        <taxon>Betaproteobacteria</taxon>
        <taxon>Neisseriales</taxon>
        <taxon>Neisseriaceae</taxon>
        <taxon>Neisseria</taxon>
    </lineage>
</organism>
<reference evidence="4" key="2">
    <citation type="submission" date="2024-06" db="EMBL/GenBank/DDBJ databases">
        <title>Complete Genome Sequence of mouse commensal type strain Neisseria musculi.</title>
        <authorList>
            <person name="Thapa E."/>
            <person name="Aluvathingal J."/>
            <person name="Nadendla S."/>
            <person name="Mehta A."/>
            <person name="Tettelin H."/>
            <person name="Weyand N.J."/>
        </authorList>
    </citation>
    <scope>NUCLEOTIDE SEQUENCE</scope>
    <source>
        <strain evidence="4 5">NW831</strain>
    </source>
</reference>
<dbReference type="Pfam" id="PF05356">
    <property type="entry name" value="Phage_Coat_B"/>
    <property type="match status" value="1"/>
</dbReference>
<protein>
    <submittedName>
        <fullName evidence="4">Integral membrane protein</fullName>
    </submittedName>
</protein>
<dbReference type="Proteomes" id="UP000516412">
    <property type="component" value="Chromosome"/>
</dbReference>
<dbReference type="EMBL" id="CP060414">
    <property type="protein sequence ID" value="QNT58478.1"/>
    <property type="molecule type" value="Genomic_DNA"/>
</dbReference>
<evidence type="ECO:0000313" key="2">
    <source>
        <dbReference type="EMBL" id="QNT58478.1"/>
    </source>
</evidence>
<evidence type="ECO:0000313" key="5">
    <source>
        <dbReference type="Proteomes" id="UP000516412"/>
    </source>
</evidence>
<evidence type="ECO:0000313" key="3">
    <source>
        <dbReference type="EMBL" id="QNT59150.1"/>
    </source>
</evidence>
<gene>
    <name evidence="4" type="ORF">H7A79_0219</name>
    <name evidence="2" type="ORF">H7A79_0892</name>
    <name evidence="3" type="ORF">H7A79_2685</name>
</gene>
<dbReference type="InterPro" id="IPR008020">
    <property type="entry name" value="G8P"/>
</dbReference>
<accession>A0A7H1MDR0</accession>
<dbReference type="EMBL" id="CP060414">
    <property type="protein sequence ID" value="QNT59150.1"/>
    <property type="molecule type" value="Genomic_DNA"/>
</dbReference>
<reference evidence="5" key="1">
    <citation type="submission" date="2020-09" db="EMBL/GenBank/DDBJ databases">
        <title>Complete Genome Sequence of mouse commensal type strain Neisseria musculi.</title>
        <authorList>
            <person name="Thapa E."/>
            <person name="Aluvathingal J."/>
            <person name="Nadendla S."/>
            <person name="Mehta A."/>
            <person name="Tettelin H."/>
            <person name="Weyand N.J."/>
        </authorList>
    </citation>
    <scope>NUCLEOTIDE SEQUENCE [LARGE SCALE GENOMIC DNA]</scope>
    <source>
        <strain evidence="3 5">NW831</strain>
    </source>
</reference>
<keyword evidence="1" id="KW-0812">Transmembrane</keyword>
<evidence type="ECO:0000256" key="1">
    <source>
        <dbReference type="SAM" id="Phobius"/>
    </source>
</evidence>
<dbReference type="AlphaFoldDB" id="A0A7H1MDR0"/>
<evidence type="ECO:0000313" key="4">
    <source>
        <dbReference type="EMBL" id="QNT59775.1"/>
    </source>
</evidence>
<sequence length="72" mass="7265">MKAMNIARKYGAKTAVAVPMGVLPALAMAEVPEAITTALSTARSDALQVGGIVLGIIAVIFALMPGCAVLPK</sequence>
<keyword evidence="5" id="KW-1185">Reference proteome</keyword>
<keyword evidence="1" id="KW-1133">Transmembrane helix</keyword>
<dbReference type="RefSeq" id="WP_187000623.1">
    <property type="nucleotide sequence ID" value="NZ_CP060414.2"/>
</dbReference>
<keyword evidence="1" id="KW-0472">Membrane</keyword>
<dbReference type="KEGG" id="nmus:H7A79_0892"/>